<sequence>MHAPCIHRRTCHSQCTLVILQAVYEYVLRKYVRTCGYAAPEVVSTSGVRTARTIYIYIYLYWRFLWAQGLHGVSKHDIYILPSMCRGDLSLAGGYKREETVILISAIC</sequence>
<evidence type="ECO:0000313" key="1">
    <source>
        <dbReference type="EMBL" id="EZF53568.1"/>
    </source>
</evidence>
<name>A0A022W655_TRIRU</name>
<protein>
    <submittedName>
        <fullName evidence="1">Uncharacterized protein</fullName>
    </submittedName>
</protein>
<dbReference type="EMBL" id="KK207815">
    <property type="protein sequence ID" value="EZF53568.1"/>
    <property type="molecule type" value="Genomic_DNA"/>
</dbReference>
<accession>A0A022W655</accession>
<dbReference type="Proteomes" id="UP000023758">
    <property type="component" value="Unassembled WGS sequence"/>
</dbReference>
<dbReference type="AlphaFoldDB" id="A0A022W655"/>
<organism evidence="1">
    <name type="scientific">Trichophyton rubrum CBS 288.86</name>
    <dbReference type="NCBI Taxonomy" id="1215330"/>
    <lineage>
        <taxon>Eukaryota</taxon>
        <taxon>Fungi</taxon>
        <taxon>Dikarya</taxon>
        <taxon>Ascomycota</taxon>
        <taxon>Pezizomycotina</taxon>
        <taxon>Eurotiomycetes</taxon>
        <taxon>Eurotiomycetidae</taxon>
        <taxon>Onygenales</taxon>
        <taxon>Arthrodermataceae</taxon>
        <taxon>Trichophyton</taxon>
    </lineage>
</organism>
<reference evidence="1" key="1">
    <citation type="submission" date="2014-02" db="EMBL/GenBank/DDBJ databases">
        <title>The Genome Sequence of Trichophyton rubrum (morphotype fischeri) CBS 288.86.</title>
        <authorList>
            <consortium name="The Broad Institute Genomics Platform"/>
            <person name="Cuomo C.A."/>
            <person name="White T.C."/>
            <person name="Graser Y."/>
            <person name="Martinez-Rossi N."/>
            <person name="Heitman J."/>
            <person name="Young S.K."/>
            <person name="Zeng Q."/>
            <person name="Gargeya S."/>
            <person name="Abouelleil A."/>
            <person name="Alvarado L."/>
            <person name="Chapman S.B."/>
            <person name="Gainer-Dewar J."/>
            <person name="Goldberg J."/>
            <person name="Griggs A."/>
            <person name="Gujja S."/>
            <person name="Hansen M."/>
            <person name="Howarth C."/>
            <person name="Imamovic A."/>
            <person name="Larimer J."/>
            <person name="Martinez D."/>
            <person name="Murphy C."/>
            <person name="Pearson M.D."/>
            <person name="Persinoti G."/>
            <person name="Poon T."/>
            <person name="Priest M."/>
            <person name="Roberts A.D."/>
            <person name="Saif S."/>
            <person name="Shea T.D."/>
            <person name="Sykes S.N."/>
            <person name="Wortman J."/>
            <person name="Nusbaum C."/>
            <person name="Birren B."/>
        </authorList>
    </citation>
    <scope>NUCLEOTIDE SEQUENCE [LARGE SCALE GENOMIC DNA]</scope>
    <source>
        <strain evidence="1">CBS 288.86</strain>
    </source>
</reference>
<dbReference type="HOGENOM" id="CLU_2198888_0_0_1"/>
<gene>
    <name evidence="1" type="ORF">H103_03548</name>
</gene>
<proteinExistence type="predicted"/>